<proteinExistence type="predicted"/>
<sequence>MPTLCISTANSIAFSTCPSSPQPLIIAFHPTTSHLTSATPCRRFTDESNFPHFACIYFSAVTTEGSLLNSLPLHST</sequence>
<dbReference type="AlphaFoldDB" id="A0A0A9H962"/>
<protein>
    <submittedName>
        <fullName evidence="1">Uncharacterized protein</fullName>
    </submittedName>
</protein>
<evidence type="ECO:0000313" key="1">
    <source>
        <dbReference type="EMBL" id="JAE33715.1"/>
    </source>
</evidence>
<accession>A0A0A9H962</accession>
<dbReference type="EMBL" id="GBRH01164181">
    <property type="protein sequence ID" value="JAE33715.1"/>
    <property type="molecule type" value="Transcribed_RNA"/>
</dbReference>
<organism evidence="1">
    <name type="scientific">Arundo donax</name>
    <name type="common">Giant reed</name>
    <name type="synonym">Donax arundinaceus</name>
    <dbReference type="NCBI Taxonomy" id="35708"/>
    <lineage>
        <taxon>Eukaryota</taxon>
        <taxon>Viridiplantae</taxon>
        <taxon>Streptophyta</taxon>
        <taxon>Embryophyta</taxon>
        <taxon>Tracheophyta</taxon>
        <taxon>Spermatophyta</taxon>
        <taxon>Magnoliopsida</taxon>
        <taxon>Liliopsida</taxon>
        <taxon>Poales</taxon>
        <taxon>Poaceae</taxon>
        <taxon>PACMAD clade</taxon>
        <taxon>Arundinoideae</taxon>
        <taxon>Arundineae</taxon>
        <taxon>Arundo</taxon>
    </lineage>
</organism>
<reference evidence="1" key="1">
    <citation type="submission" date="2014-09" db="EMBL/GenBank/DDBJ databases">
        <authorList>
            <person name="Magalhaes I.L.F."/>
            <person name="Oliveira U."/>
            <person name="Santos F.R."/>
            <person name="Vidigal T.H.D.A."/>
            <person name="Brescovit A.D."/>
            <person name="Santos A.J."/>
        </authorList>
    </citation>
    <scope>NUCLEOTIDE SEQUENCE</scope>
    <source>
        <tissue evidence="1">Shoot tissue taken approximately 20 cm above the soil surface</tissue>
    </source>
</reference>
<reference evidence="1" key="2">
    <citation type="journal article" date="2015" name="Data Brief">
        <title>Shoot transcriptome of the giant reed, Arundo donax.</title>
        <authorList>
            <person name="Barrero R.A."/>
            <person name="Guerrero F.D."/>
            <person name="Moolhuijzen P."/>
            <person name="Goolsby J.A."/>
            <person name="Tidwell J."/>
            <person name="Bellgard S.E."/>
            <person name="Bellgard M.I."/>
        </authorList>
    </citation>
    <scope>NUCLEOTIDE SEQUENCE</scope>
    <source>
        <tissue evidence="1">Shoot tissue taken approximately 20 cm above the soil surface</tissue>
    </source>
</reference>
<name>A0A0A9H962_ARUDO</name>